<feature type="transmembrane region" description="Helical" evidence="2">
    <location>
        <begin position="273"/>
        <end position="297"/>
    </location>
</feature>
<dbReference type="EMBL" id="VLJS01000013">
    <property type="protein sequence ID" value="TWH16872.1"/>
    <property type="molecule type" value="Genomic_DNA"/>
</dbReference>
<evidence type="ECO:0000256" key="2">
    <source>
        <dbReference type="SAM" id="Phobius"/>
    </source>
</evidence>
<feature type="transmembrane region" description="Helical" evidence="2">
    <location>
        <begin position="95"/>
        <end position="114"/>
    </location>
</feature>
<dbReference type="RefSeq" id="WP_261793090.1">
    <property type="nucleotide sequence ID" value="NZ_VLJS01000013.1"/>
</dbReference>
<protein>
    <submittedName>
        <fullName evidence="3">Uncharacterized protein DUF3667</fullName>
    </submittedName>
</protein>
<keyword evidence="2" id="KW-1133">Transmembrane helix</keyword>
<name>A0A562E455_9GAMM</name>
<dbReference type="InterPro" id="IPR022134">
    <property type="entry name" value="DUF3667"/>
</dbReference>
<keyword evidence="2" id="KW-0812">Transmembrane</keyword>
<feature type="transmembrane region" description="Helical" evidence="2">
    <location>
        <begin position="238"/>
        <end position="261"/>
    </location>
</feature>
<keyword evidence="4" id="KW-1185">Reference proteome</keyword>
<accession>A0A562E455</accession>
<dbReference type="Proteomes" id="UP000321583">
    <property type="component" value="Unassembled WGS sequence"/>
</dbReference>
<sequence length="371" mass="41134">MLPLPTPRHHAVHEGHPRACANCSTELHGEYCHHCGQHAHNPVRSFAHAVEEVFESFWHLDGRIFLTLRRLLVPGRLALDYLQGRRAPYVAPMRLFVVLCVLTFFVGRLVIHLGDEPDGQGPNLSVEAIDRSLEEATTVEEVERIRSQRVADLEEAREALPPYLEPARVGMDRTIAGLHAQADARVRALGGTPAPRPAQATPQAETRREPSTWIERIGARMARNAERLQDDPDLLTNAFLGSVPTALFLLVPVFALLLKLAYLGSGRVYLEHLVVALYSHAFLCLALLGEMLLSLLADWTSTFVPLVAAGMGMVALALWLWMPTYLLLMQKRVYGDGWVATLLRFGAIGTVYSVMMLLAAVVVLLLSLVRL</sequence>
<feature type="transmembrane region" description="Helical" evidence="2">
    <location>
        <begin position="342"/>
        <end position="369"/>
    </location>
</feature>
<evidence type="ECO:0000313" key="3">
    <source>
        <dbReference type="EMBL" id="TWH16872.1"/>
    </source>
</evidence>
<comment type="caution">
    <text evidence="3">The sequence shown here is derived from an EMBL/GenBank/DDBJ whole genome shotgun (WGS) entry which is preliminary data.</text>
</comment>
<proteinExistence type="predicted"/>
<gene>
    <name evidence="3" type="ORF">L613_001100000610</name>
</gene>
<feature type="transmembrane region" description="Helical" evidence="2">
    <location>
        <begin position="303"/>
        <end position="321"/>
    </location>
</feature>
<reference evidence="3 4" key="1">
    <citation type="submission" date="2019-07" db="EMBL/GenBank/DDBJ databases">
        <title>Genome sequencing of lignin-degrading bacterial isolates.</title>
        <authorList>
            <person name="Gladden J."/>
        </authorList>
    </citation>
    <scope>NUCLEOTIDE SEQUENCE [LARGE SCALE GENOMIC DNA]</scope>
    <source>
        <strain evidence="3 4">J19</strain>
    </source>
</reference>
<keyword evidence="2" id="KW-0472">Membrane</keyword>
<feature type="region of interest" description="Disordered" evidence="1">
    <location>
        <begin position="189"/>
        <end position="210"/>
    </location>
</feature>
<organism evidence="3 4">
    <name type="scientific">Pseudoxanthomonas taiwanensis J19</name>
    <dbReference type="NCBI Taxonomy" id="935569"/>
    <lineage>
        <taxon>Bacteria</taxon>
        <taxon>Pseudomonadati</taxon>
        <taxon>Pseudomonadota</taxon>
        <taxon>Gammaproteobacteria</taxon>
        <taxon>Lysobacterales</taxon>
        <taxon>Lysobacteraceae</taxon>
        <taxon>Pseudoxanthomonas</taxon>
    </lineage>
</organism>
<dbReference type="AlphaFoldDB" id="A0A562E455"/>
<evidence type="ECO:0000313" key="4">
    <source>
        <dbReference type="Proteomes" id="UP000321583"/>
    </source>
</evidence>
<evidence type="ECO:0000256" key="1">
    <source>
        <dbReference type="SAM" id="MobiDB-lite"/>
    </source>
</evidence>
<dbReference type="Pfam" id="PF12412">
    <property type="entry name" value="DUF3667"/>
    <property type="match status" value="1"/>
</dbReference>